<dbReference type="InterPro" id="IPR008998">
    <property type="entry name" value="Agglutinin"/>
</dbReference>
<protein>
    <recommendedName>
        <fullName evidence="1">Agglutinin domain-containing protein</fullName>
    </recommendedName>
</protein>
<name>A0A438GW59_VITVI</name>
<feature type="domain" description="Agglutinin" evidence="1">
    <location>
        <begin position="78"/>
        <end position="220"/>
    </location>
</feature>
<dbReference type="SMART" id="SM00791">
    <property type="entry name" value="Agglutinin"/>
    <property type="match status" value="1"/>
</dbReference>
<accession>A0A438GW59</accession>
<organism evidence="2 3">
    <name type="scientific">Vitis vinifera</name>
    <name type="common">Grape</name>
    <dbReference type="NCBI Taxonomy" id="29760"/>
    <lineage>
        <taxon>Eukaryota</taxon>
        <taxon>Viridiplantae</taxon>
        <taxon>Streptophyta</taxon>
        <taxon>Embryophyta</taxon>
        <taxon>Tracheophyta</taxon>
        <taxon>Spermatophyta</taxon>
        <taxon>Magnoliopsida</taxon>
        <taxon>eudicotyledons</taxon>
        <taxon>Gunneridae</taxon>
        <taxon>Pentapetalae</taxon>
        <taxon>rosids</taxon>
        <taxon>Vitales</taxon>
        <taxon>Vitaceae</taxon>
        <taxon>Viteae</taxon>
        <taxon>Vitis</taxon>
    </lineage>
</organism>
<dbReference type="CDD" id="cd20216">
    <property type="entry name" value="PFM_HFR-2-like"/>
    <property type="match status" value="1"/>
</dbReference>
<dbReference type="Gene3D" id="2.170.15.10">
    <property type="entry name" value="Proaerolysin, chain A, domain 3"/>
    <property type="match status" value="1"/>
</dbReference>
<proteinExistence type="predicted"/>
<gene>
    <name evidence="2" type="ORF">CK203_056892</name>
</gene>
<evidence type="ECO:0000313" key="3">
    <source>
        <dbReference type="Proteomes" id="UP000288805"/>
    </source>
</evidence>
<evidence type="ECO:0000259" key="1">
    <source>
        <dbReference type="SMART" id="SM00791"/>
    </source>
</evidence>
<dbReference type="InterPro" id="IPR053237">
    <property type="entry name" value="Natterin_C"/>
</dbReference>
<reference evidence="2 3" key="1">
    <citation type="journal article" date="2018" name="PLoS Genet.">
        <title>Population sequencing reveals clonal diversity and ancestral inbreeding in the grapevine cultivar Chardonnay.</title>
        <authorList>
            <person name="Roach M.J."/>
            <person name="Johnson D.L."/>
            <person name="Bohlmann J."/>
            <person name="van Vuuren H.J."/>
            <person name="Jones S.J."/>
            <person name="Pretorius I.S."/>
            <person name="Schmidt S.A."/>
            <person name="Borneman A.R."/>
        </authorList>
    </citation>
    <scope>NUCLEOTIDE SEQUENCE [LARGE SCALE GENOMIC DNA]</scope>
    <source>
        <strain evidence="3">cv. Chardonnay</strain>
        <tissue evidence="2">Leaf</tissue>
    </source>
</reference>
<dbReference type="AlphaFoldDB" id="A0A438GW59"/>
<dbReference type="Proteomes" id="UP000288805">
    <property type="component" value="Unassembled WGS sequence"/>
</dbReference>
<dbReference type="Pfam" id="PF07468">
    <property type="entry name" value="Agglutinin"/>
    <property type="match status" value="2"/>
</dbReference>
<dbReference type="SUPFAM" id="SSF50382">
    <property type="entry name" value="Agglutinin"/>
    <property type="match status" value="2"/>
</dbReference>
<sequence length="293" mass="33150">MELPRGGDDPLPKYHVEMAKNGKGLVHIRCCYNNKYWVRWSENHWWIVAGADETDEDQSLWTCTLFEPVYVDGDAQTLRFRHGDNDYYLSARTIEGRPYLEFASTDIGDPTVGNEVFTTQDGSARIKSDYFGRFWRRSSPNWILADSDDSTTNNSIPCFGPIYDQRVIVMTTGGAINMTHEPHTQQRRSIIADGKLEVSSEFSGTGTYEWGETESLTTAMETVYSVTVPARTRVTISMIATQGSCDVPFSYTQRDTLTDGKIVVYNMDDGVYVGVNCFNVEYQTKKKSCDVKC</sequence>
<dbReference type="InterPro" id="IPR036242">
    <property type="entry name" value="Agglutinin_dom_sf"/>
</dbReference>
<comment type="caution">
    <text evidence="2">The sequence shown here is derived from an EMBL/GenBank/DDBJ whole genome shotgun (WGS) entry which is preliminary data.</text>
</comment>
<dbReference type="PANTHER" id="PTHR39244">
    <property type="entry name" value="NATTERIN-4"/>
    <property type="match status" value="1"/>
</dbReference>
<dbReference type="PANTHER" id="PTHR39244:SF5">
    <property type="entry name" value="NATTERIN-3-LIKE"/>
    <property type="match status" value="1"/>
</dbReference>
<dbReference type="EMBL" id="QGNW01000329">
    <property type="protein sequence ID" value="RVW76450.1"/>
    <property type="molecule type" value="Genomic_DNA"/>
</dbReference>
<dbReference type="Gene3D" id="2.80.10.50">
    <property type="match status" value="1"/>
</dbReference>
<evidence type="ECO:0000313" key="2">
    <source>
        <dbReference type="EMBL" id="RVW76450.1"/>
    </source>
</evidence>
<dbReference type="SUPFAM" id="SSF56973">
    <property type="entry name" value="Aerolisin/ETX pore-forming domain"/>
    <property type="match status" value="1"/>
</dbReference>